<dbReference type="PANTHER" id="PTHR34978">
    <property type="entry name" value="POSSIBLE SENSOR-TRANSDUCER PROTEIN BLAR"/>
    <property type="match status" value="1"/>
</dbReference>
<dbReference type="Proteomes" id="UP000192360">
    <property type="component" value="Unassembled WGS sequence"/>
</dbReference>
<feature type="transmembrane region" description="Helical" evidence="2">
    <location>
        <begin position="266"/>
        <end position="284"/>
    </location>
</feature>
<keyword evidence="2" id="KW-0472">Membrane</keyword>
<keyword evidence="2" id="KW-1133">Transmembrane helix</keyword>
<protein>
    <submittedName>
        <fullName evidence="4">BlaR1 peptidase M56</fullName>
    </submittedName>
</protein>
<keyword evidence="2" id="KW-0812">Transmembrane</keyword>
<dbReference type="AlphaFoldDB" id="A0A1W1YFK6"/>
<evidence type="ECO:0000313" key="4">
    <source>
        <dbReference type="EMBL" id="SMC34909.1"/>
    </source>
</evidence>
<feature type="transmembrane region" description="Helical" evidence="2">
    <location>
        <begin position="90"/>
        <end position="107"/>
    </location>
</feature>
<organism evidence="4 5">
    <name type="scientific">Cellulophaga tyrosinoxydans</name>
    <dbReference type="NCBI Taxonomy" id="504486"/>
    <lineage>
        <taxon>Bacteria</taxon>
        <taxon>Pseudomonadati</taxon>
        <taxon>Bacteroidota</taxon>
        <taxon>Flavobacteriia</taxon>
        <taxon>Flavobacteriales</taxon>
        <taxon>Flavobacteriaceae</taxon>
        <taxon>Cellulophaga</taxon>
    </lineage>
</organism>
<name>A0A1W1YFK6_9FLAO</name>
<dbReference type="PANTHER" id="PTHR34978:SF3">
    <property type="entry name" value="SLR0241 PROTEIN"/>
    <property type="match status" value="1"/>
</dbReference>
<dbReference type="CDD" id="cd07341">
    <property type="entry name" value="M56_BlaR1_MecR1_like"/>
    <property type="match status" value="1"/>
</dbReference>
<proteinExistence type="predicted"/>
<evidence type="ECO:0000256" key="1">
    <source>
        <dbReference type="SAM" id="MobiDB-lite"/>
    </source>
</evidence>
<feature type="transmembrane region" description="Helical" evidence="2">
    <location>
        <begin position="6"/>
        <end position="22"/>
    </location>
</feature>
<evidence type="ECO:0000313" key="5">
    <source>
        <dbReference type="Proteomes" id="UP000192360"/>
    </source>
</evidence>
<dbReference type="EMBL" id="FWXO01000001">
    <property type="protein sequence ID" value="SMC34909.1"/>
    <property type="molecule type" value="Genomic_DNA"/>
</dbReference>
<sequence length="688" mass="79315">MILYILKTSICFILFLGFYKLLLEKENMHVFKRFYLIASIFCAFIIPAIVFTEYVYVDPAPVLQSFTQNFALTELQTTTIPEKTNYLNTLLWSVYGLGVFLFGFKYFQNLFQIRNRIFKNPKIKKHHIINVLLQENLAPHTFFNFIFLNKQKYDAHEIPAEVLLHEQTHAAQKHSIDVLFIEFLQVIFWFNPLVYAYKKAIKLNHEFLADYAVMQKGIELKKYQKILLAFSSNAQTQEIALSNAINYSSIKKRFTVMKKNTSKKAVWLRSLLVLPLVALALYSFSETKVLEVTQTSDEKLENKMLLKAYSQERSHQKSDSIRYFTKANVPTPNDFEKWKNAAEFALWINGKPVNNKALENYKAADFVHYSSSFVYNNARSERFPQPYQVSLYTQKEFDKQFTINEREIIIQVYKKEFLYINSKLMKVNNLKDYLSKLNTDLTQKERSEKISAIIKAPKSVMETALKVNTILTEYGCATINIVGTNTDQKGASKTQLSEYNALAKKYNAQPINKRIIKKIELEKLESIYSVMTSEQKQQAQPFPECPPPPAANQDGATKEQISEYNAIASKYSDLNAKTSIKKSEVDRMTYLYSLMTEKQKREVANFPELPPMPEPPMPPVPPTPMSALDHVVEMAKKGATFYSEGEKISSDEAIKLLKNNKNLNIDTRSSNSNKPVVRISKAPIVIEN</sequence>
<evidence type="ECO:0000256" key="2">
    <source>
        <dbReference type="SAM" id="Phobius"/>
    </source>
</evidence>
<dbReference type="InterPro" id="IPR052173">
    <property type="entry name" value="Beta-lactam_resp_regulator"/>
</dbReference>
<evidence type="ECO:0000259" key="3">
    <source>
        <dbReference type="Pfam" id="PF05569"/>
    </source>
</evidence>
<keyword evidence="5" id="KW-1185">Reference proteome</keyword>
<reference evidence="4 5" key="1">
    <citation type="submission" date="2017-04" db="EMBL/GenBank/DDBJ databases">
        <authorList>
            <person name="Afonso C.L."/>
            <person name="Miller P.J."/>
            <person name="Scott M.A."/>
            <person name="Spackman E."/>
            <person name="Goraichik I."/>
            <person name="Dimitrov K.M."/>
            <person name="Suarez D.L."/>
            <person name="Swayne D.E."/>
        </authorList>
    </citation>
    <scope>NUCLEOTIDE SEQUENCE [LARGE SCALE GENOMIC DNA]</scope>
    <source>
        <strain evidence="4 5">DSM 21164</strain>
    </source>
</reference>
<feature type="domain" description="Peptidase M56" evidence="3">
    <location>
        <begin position="151"/>
        <end position="256"/>
    </location>
</feature>
<feature type="region of interest" description="Disordered" evidence="1">
    <location>
        <begin position="535"/>
        <end position="557"/>
    </location>
</feature>
<dbReference type="InterPro" id="IPR008756">
    <property type="entry name" value="Peptidase_M56"/>
</dbReference>
<gene>
    <name evidence="4" type="ORF">SAMN05660703_0397</name>
</gene>
<accession>A0A1W1YFK6</accession>
<dbReference type="STRING" id="504486.SAMN05660703_0397"/>
<feature type="transmembrane region" description="Helical" evidence="2">
    <location>
        <begin position="34"/>
        <end position="57"/>
    </location>
</feature>
<dbReference type="Pfam" id="PF05569">
    <property type="entry name" value="Peptidase_M56"/>
    <property type="match status" value="1"/>
</dbReference>